<reference evidence="7 8" key="1">
    <citation type="submission" date="2019-12" db="EMBL/GenBank/DDBJ databases">
        <authorList>
            <person name="Jiao W.-B."/>
            <person name="Schneeberger K."/>
        </authorList>
    </citation>
    <scope>NUCLEOTIDE SEQUENCE [LARGE SCALE GENOMIC DNA]</scope>
    <source>
        <strain evidence="8">cv. C24</strain>
    </source>
</reference>
<evidence type="ECO:0000256" key="3">
    <source>
        <dbReference type="ARBA" id="ARBA00022577"/>
    </source>
</evidence>
<organism evidence="7 8">
    <name type="scientific">Arabidopsis thaliana</name>
    <name type="common">Mouse-ear cress</name>
    <dbReference type="NCBI Taxonomy" id="3702"/>
    <lineage>
        <taxon>Eukaryota</taxon>
        <taxon>Viridiplantae</taxon>
        <taxon>Streptophyta</taxon>
        <taxon>Embryophyta</taxon>
        <taxon>Tracheophyta</taxon>
        <taxon>Spermatophyta</taxon>
        <taxon>Magnoliopsida</taxon>
        <taxon>eudicotyledons</taxon>
        <taxon>Gunneridae</taxon>
        <taxon>Pentapetalae</taxon>
        <taxon>rosids</taxon>
        <taxon>malvids</taxon>
        <taxon>Brassicales</taxon>
        <taxon>Brassicaceae</taxon>
        <taxon>Camelineae</taxon>
        <taxon>Arabidopsis</taxon>
    </lineage>
</organism>
<keyword evidence="2" id="KW-0929">Antimicrobial</keyword>
<accession>A0A5S9X988</accession>
<dbReference type="OMA" id="NSWICEG"/>
<dbReference type="EMBL" id="CACSHJ010000089">
    <property type="protein sequence ID" value="CAA0381372.1"/>
    <property type="molecule type" value="Genomic_DNA"/>
</dbReference>
<keyword evidence="3" id="KW-0295">Fungicide</keyword>
<dbReference type="GO" id="GO:0050832">
    <property type="term" value="P:defense response to fungus"/>
    <property type="evidence" value="ECO:0007669"/>
    <property type="project" value="UniProtKB-KW"/>
</dbReference>
<evidence type="ECO:0000256" key="1">
    <source>
        <dbReference type="ARBA" id="ARBA00006722"/>
    </source>
</evidence>
<keyword evidence="6" id="KW-0732">Signal</keyword>
<name>A0A5S9X988_ARATH</name>
<evidence type="ECO:0000256" key="6">
    <source>
        <dbReference type="SAM" id="SignalP"/>
    </source>
</evidence>
<dbReference type="AlphaFoldDB" id="A0A5S9X988"/>
<dbReference type="Pfam" id="PF25052">
    <property type="entry name" value="AtDEF-like"/>
    <property type="match status" value="1"/>
</dbReference>
<protein>
    <submittedName>
        <fullName evidence="7">Uncharacterized protein</fullName>
    </submittedName>
</protein>
<evidence type="ECO:0000256" key="2">
    <source>
        <dbReference type="ARBA" id="ARBA00022529"/>
    </source>
</evidence>
<evidence type="ECO:0000256" key="5">
    <source>
        <dbReference type="ARBA" id="ARBA00023157"/>
    </source>
</evidence>
<evidence type="ECO:0000313" key="7">
    <source>
        <dbReference type="EMBL" id="CAA0381372.1"/>
    </source>
</evidence>
<dbReference type="PANTHER" id="PTHR33830">
    <property type="entry name" value="DEFENSIN-LIKE PROTEIN 184-RELATED"/>
    <property type="match status" value="1"/>
</dbReference>
<proteinExistence type="inferred from homology"/>
<keyword evidence="5" id="KW-1015">Disulfide bond</keyword>
<feature type="signal peptide" evidence="6">
    <location>
        <begin position="1"/>
        <end position="19"/>
    </location>
</feature>
<dbReference type="PANTHER" id="PTHR33830:SF30">
    <property type="entry name" value="DEFENSIN-LIKE PROTEIN 184-RELATED"/>
    <property type="match status" value="1"/>
</dbReference>
<dbReference type="InterPro" id="IPR010851">
    <property type="entry name" value="DEFL"/>
</dbReference>
<dbReference type="OrthoDB" id="1021257at2759"/>
<keyword evidence="4" id="KW-0611">Plant defense</keyword>
<dbReference type="GO" id="GO:0031640">
    <property type="term" value="P:killing of cells of another organism"/>
    <property type="evidence" value="ECO:0007669"/>
    <property type="project" value="UniProtKB-KW"/>
</dbReference>
<feature type="chain" id="PRO_5025030963" evidence="6">
    <location>
        <begin position="20"/>
        <end position="81"/>
    </location>
</feature>
<dbReference type="KEGG" id="ath:AT3G04943"/>
<evidence type="ECO:0000256" key="4">
    <source>
        <dbReference type="ARBA" id="ARBA00022821"/>
    </source>
</evidence>
<gene>
    <name evidence="7" type="ORF">C24_LOCUS11625</name>
</gene>
<dbReference type="ExpressionAtlas" id="A0A5S9X988">
    <property type="expression patterns" value="baseline and differential"/>
</dbReference>
<dbReference type="Proteomes" id="UP000434276">
    <property type="component" value="Unassembled WGS sequence"/>
</dbReference>
<sequence length="81" mass="9137">MKNSSLLFILIVVFVISSSENGIMIGEAKKCSNSWICEGDEKCKEKCMADYKGNGTCYYPSPPSKQHPEFFYPTCWCGFDC</sequence>
<evidence type="ECO:0000313" key="8">
    <source>
        <dbReference type="Proteomes" id="UP000434276"/>
    </source>
</evidence>
<comment type="similarity">
    <text evidence="1">Belongs to the DEFL family.</text>
</comment>